<dbReference type="AlphaFoldDB" id="A0A4E0QUD4"/>
<evidence type="ECO:0000256" key="2">
    <source>
        <dbReference type="ARBA" id="ARBA00022670"/>
    </source>
</evidence>
<dbReference type="GO" id="GO:0004198">
    <property type="term" value="F:calcium-dependent cysteine-type endopeptidase activity"/>
    <property type="evidence" value="ECO:0007669"/>
    <property type="project" value="InterPro"/>
</dbReference>
<proteinExistence type="inferred from homology"/>
<gene>
    <name evidence="7" type="ORF">D915_010491</name>
</gene>
<comment type="caution">
    <text evidence="7">The sequence shown here is derived from an EMBL/GenBank/DDBJ whole genome shotgun (WGS) entry which is preliminary data.</text>
</comment>
<dbReference type="EMBL" id="JXXN02008381">
    <property type="protein sequence ID" value="THD18825.1"/>
    <property type="molecule type" value="Genomic_DNA"/>
</dbReference>
<dbReference type="GO" id="GO:0005737">
    <property type="term" value="C:cytoplasm"/>
    <property type="evidence" value="ECO:0007669"/>
    <property type="project" value="TreeGrafter"/>
</dbReference>
<evidence type="ECO:0000256" key="3">
    <source>
        <dbReference type="ARBA" id="ARBA00022801"/>
    </source>
</evidence>
<name>A0A4E0QUD4_FASHE</name>
<sequence>MDLFKKSKNYKGQDYNELKKQQLQRGVQFVDDEFPLESMGIYGVPVSEVELRRPADLVSVPCLLSPDSYSSLKKGFVNNFNVLLAFTSLKSCPRLWSKVFVDVENQKYDPNHPNEHPGIFRFRFWQEGSLFDVTIDDRLPCSGDKLLSVASSHASEFWPALLEKAYAKLMGGYEHLEYIRLDEILMDLTGGVTECIGFEKLHNAPAMKQVEFYEKLVQAVDEGTIIVLCTDALNVVGNAVSLLSEWLCVLFLIYSNSHH</sequence>
<feature type="domain" description="Calpain catalytic" evidence="6">
    <location>
        <begin position="28"/>
        <end position="218"/>
    </location>
</feature>
<evidence type="ECO:0000256" key="5">
    <source>
        <dbReference type="PROSITE-ProRule" id="PRU00239"/>
    </source>
</evidence>
<dbReference type="Pfam" id="PF00648">
    <property type="entry name" value="Peptidase_C2"/>
    <property type="match status" value="1"/>
</dbReference>
<evidence type="ECO:0000256" key="1">
    <source>
        <dbReference type="ARBA" id="ARBA00007623"/>
    </source>
</evidence>
<dbReference type="InterPro" id="IPR001300">
    <property type="entry name" value="Peptidase_C2_calpain_cat"/>
</dbReference>
<dbReference type="SMART" id="SM00230">
    <property type="entry name" value="CysPc"/>
    <property type="match status" value="1"/>
</dbReference>
<dbReference type="SUPFAM" id="SSF54001">
    <property type="entry name" value="Cysteine proteinases"/>
    <property type="match status" value="1"/>
</dbReference>
<dbReference type="PROSITE" id="PS50203">
    <property type="entry name" value="CALPAIN_CAT"/>
    <property type="match status" value="1"/>
</dbReference>
<dbReference type="InterPro" id="IPR022684">
    <property type="entry name" value="Calpain_cysteine_protease"/>
</dbReference>
<comment type="similarity">
    <text evidence="1">Belongs to the peptidase C2 family.</text>
</comment>
<dbReference type="InterPro" id="IPR038765">
    <property type="entry name" value="Papain-like_cys_pep_sf"/>
</dbReference>
<keyword evidence="8" id="KW-1185">Reference proteome</keyword>
<evidence type="ECO:0000256" key="4">
    <source>
        <dbReference type="ARBA" id="ARBA00022807"/>
    </source>
</evidence>
<keyword evidence="2" id="KW-0645">Protease</keyword>
<evidence type="ECO:0000313" key="8">
    <source>
        <dbReference type="Proteomes" id="UP000230066"/>
    </source>
</evidence>
<dbReference type="PRINTS" id="PR00704">
    <property type="entry name" value="CALPAIN"/>
</dbReference>
<evidence type="ECO:0000313" key="7">
    <source>
        <dbReference type="EMBL" id="THD18825.1"/>
    </source>
</evidence>
<dbReference type="GO" id="GO:0006508">
    <property type="term" value="P:proteolysis"/>
    <property type="evidence" value="ECO:0007669"/>
    <property type="project" value="UniProtKB-KW"/>
</dbReference>
<dbReference type="Proteomes" id="UP000230066">
    <property type="component" value="Unassembled WGS sequence"/>
</dbReference>
<evidence type="ECO:0000259" key="6">
    <source>
        <dbReference type="PROSITE" id="PS50203"/>
    </source>
</evidence>
<dbReference type="PANTHER" id="PTHR10183">
    <property type="entry name" value="CALPAIN"/>
    <property type="match status" value="1"/>
</dbReference>
<keyword evidence="4" id="KW-0788">Thiol protease</keyword>
<keyword evidence="3" id="KW-0378">Hydrolase</keyword>
<dbReference type="PANTHER" id="PTHR10183:SF379">
    <property type="entry name" value="CALPAIN-5"/>
    <property type="match status" value="1"/>
</dbReference>
<reference evidence="7" key="1">
    <citation type="submission" date="2019-03" db="EMBL/GenBank/DDBJ databases">
        <title>Improved annotation for the trematode Fasciola hepatica.</title>
        <authorList>
            <person name="Choi Y.-J."/>
            <person name="Martin J."/>
            <person name="Mitreva M."/>
        </authorList>
    </citation>
    <scope>NUCLEOTIDE SEQUENCE [LARGE SCALE GENOMIC DNA]</scope>
</reference>
<comment type="caution">
    <text evidence="5">Lacks conserved residue(s) required for the propagation of feature annotation.</text>
</comment>
<protein>
    <submittedName>
        <fullName evidence="7">Calpain-5</fullName>
    </submittedName>
</protein>
<accession>A0A4E0QUD4</accession>
<organism evidence="7 8">
    <name type="scientific">Fasciola hepatica</name>
    <name type="common">Liver fluke</name>
    <dbReference type="NCBI Taxonomy" id="6192"/>
    <lineage>
        <taxon>Eukaryota</taxon>
        <taxon>Metazoa</taxon>
        <taxon>Spiralia</taxon>
        <taxon>Lophotrochozoa</taxon>
        <taxon>Platyhelminthes</taxon>
        <taxon>Trematoda</taxon>
        <taxon>Digenea</taxon>
        <taxon>Plagiorchiida</taxon>
        <taxon>Echinostomata</taxon>
        <taxon>Echinostomatoidea</taxon>
        <taxon>Fasciolidae</taxon>
        <taxon>Fasciola</taxon>
    </lineage>
</organism>